<dbReference type="InterPro" id="IPR021295">
    <property type="entry name" value="DUF2867"/>
</dbReference>
<evidence type="ECO:0000313" key="1">
    <source>
        <dbReference type="EMBL" id="CCH48946.1"/>
    </source>
</evidence>
<reference evidence="1 2" key="1">
    <citation type="journal article" date="2013" name="PLoS ONE">
        <title>The first genomic and proteomic characterization of a deep-sea sulfate reducer: insights into the piezophilic lifestyle of Desulfovibrio piezophilus.</title>
        <authorList>
            <person name="Pradel N."/>
            <person name="Ji B."/>
            <person name="Gimenez G."/>
            <person name="Talla E."/>
            <person name="Lenoble P."/>
            <person name="Garel M."/>
            <person name="Tamburini C."/>
            <person name="Fourquet P."/>
            <person name="Lebrun R."/>
            <person name="Bertin P."/>
            <person name="Denis Y."/>
            <person name="Pophillat M."/>
            <person name="Barbe V."/>
            <person name="Ollivier B."/>
            <person name="Dolla A."/>
        </authorList>
    </citation>
    <scope>NUCLEOTIDE SEQUENCE [LARGE SCALE GENOMIC DNA]</scope>
    <source>
        <strain evidence="2">DSM 10523 / SB164P1</strain>
    </source>
</reference>
<dbReference type="KEGG" id="dpi:BN4_11711"/>
<gene>
    <name evidence="1" type="ordered locus">BN4_11711</name>
</gene>
<dbReference type="EMBL" id="FO203427">
    <property type="protein sequence ID" value="CCH48946.1"/>
    <property type="molecule type" value="Genomic_DNA"/>
</dbReference>
<dbReference type="InterPro" id="IPR023393">
    <property type="entry name" value="START-like_dom_sf"/>
</dbReference>
<dbReference type="PATRIC" id="fig|879567.3.peg.1796"/>
<protein>
    <submittedName>
        <fullName evidence="1">NmrA family protein</fullName>
    </submittedName>
</protein>
<proteinExistence type="predicted"/>
<dbReference type="STRING" id="1322246.BN4_11711"/>
<sequence length="158" mass="17777">MIGPFREKRSLLLRATPEYVWPFLSRIGGDTGWYSADWLWAVRGWLDRRAGGVGLRSRRDPEVLLPGDHVDMWCVETVQEPISLCLLAEAVLPGQARLEFRLHPVDGGTALTADFMFSPTSFLGTVYWYAVLPLHVWVFRGMLTGIAKAGGVPYEWIA</sequence>
<name>M1WK42_PSEP2</name>
<accession>M1WK42</accession>
<dbReference type="Gene3D" id="3.30.530.20">
    <property type="match status" value="1"/>
</dbReference>
<dbReference type="RefSeq" id="WP_015414990.1">
    <property type="nucleotide sequence ID" value="NC_020409.1"/>
</dbReference>
<dbReference type="Proteomes" id="UP000011724">
    <property type="component" value="Chromosome"/>
</dbReference>
<dbReference type="HOGENOM" id="CLU_141569_0_0_7"/>
<dbReference type="Pfam" id="PF11066">
    <property type="entry name" value="DUF2867"/>
    <property type="match status" value="1"/>
</dbReference>
<dbReference type="OrthoDB" id="9774199at2"/>
<dbReference type="SUPFAM" id="SSF55961">
    <property type="entry name" value="Bet v1-like"/>
    <property type="match status" value="1"/>
</dbReference>
<reference evidence="2" key="2">
    <citation type="journal article" date="2013" name="Stand. Genomic Sci.">
        <title>Complete genome sequence of Desulfocapsa sulfexigens, a marine deltaproteobacterium specialized in disproportionating inorganic sulfur compounds.</title>
        <authorList>
            <person name="Finster K.W."/>
            <person name="Kjeldsen K.U."/>
            <person name="Kube M."/>
            <person name="Reinhardt R."/>
            <person name="Mussmann M."/>
            <person name="Amann R."/>
            <person name="Schreiber L."/>
        </authorList>
    </citation>
    <scope>NUCLEOTIDE SEQUENCE [LARGE SCALE GENOMIC DNA]</scope>
    <source>
        <strain evidence="2">DSM 10523 / SB164P1</strain>
    </source>
</reference>
<organism evidence="1 2">
    <name type="scientific">Pseudodesulfovibrio piezophilus (strain DSM 21447 / JCM 15486 / C1TLV30)</name>
    <name type="common">Desulfovibrio piezophilus</name>
    <dbReference type="NCBI Taxonomy" id="1322246"/>
    <lineage>
        <taxon>Bacteria</taxon>
        <taxon>Pseudomonadati</taxon>
        <taxon>Thermodesulfobacteriota</taxon>
        <taxon>Desulfovibrionia</taxon>
        <taxon>Desulfovibrionales</taxon>
        <taxon>Desulfovibrionaceae</taxon>
    </lineage>
</organism>
<dbReference type="AlphaFoldDB" id="M1WK42"/>
<keyword evidence="2" id="KW-1185">Reference proteome</keyword>
<dbReference type="eggNOG" id="COG0702">
    <property type="taxonomic scope" value="Bacteria"/>
</dbReference>
<dbReference type="BioCyc" id="DPIE1322246:BN4_RS08580-MONOMER"/>
<evidence type="ECO:0000313" key="2">
    <source>
        <dbReference type="Proteomes" id="UP000011724"/>
    </source>
</evidence>